<reference evidence="1 2" key="1">
    <citation type="submission" date="2019-02" db="EMBL/GenBank/DDBJ databases">
        <title>Genome sequencing of the rare red list fungi Antrodiella citrinella (Flaviporus citrinellus).</title>
        <authorList>
            <person name="Buettner E."/>
            <person name="Kellner H."/>
        </authorList>
    </citation>
    <scope>NUCLEOTIDE SEQUENCE [LARGE SCALE GENOMIC DNA]</scope>
    <source>
        <strain evidence="1 2">DSM 108506</strain>
    </source>
</reference>
<dbReference type="AlphaFoldDB" id="A0A4S4MY95"/>
<accession>A0A4S4MY95</accession>
<dbReference type="EMBL" id="SGPM01000183">
    <property type="protein sequence ID" value="THH28370.1"/>
    <property type="molecule type" value="Genomic_DNA"/>
</dbReference>
<dbReference type="OrthoDB" id="2678679at2759"/>
<dbReference type="Proteomes" id="UP000308730">
    <property type="component" value="Unassembled WGS sequence"/>
</dbReference>
<gene>
    <name evidence="1" type="ORF">EUX98_g5813</name>
</gene>
<evidence type="ECO:0000313" key="1">
    <source>
        <dbReference type="EMBL" id="THH28370.1"/>
    </source>
</evidence>
<sequence>MHLFTGNEPSLQDEPSKVWMDLQKGDIPLKWQSVDMPLAAGPYYTYFIRPTKPTPCSDETPGLSSPLSNTSVWDDAPACIARARLLLQAILQDHWAGSFLVDEITVLAWLGVGNRKSPTPLPAKTRKVAILCLGADVELTLVPLNGFHSRAPDASTTHVEVQTLPTLDLPNSVEIDVEGYDPMDEDGDELIGAGLLQDAHSISVPSIKPVSVTSMPSKKDDVLFLTLVHGDLALLEGDDFNWTMRRTGMSMVLIAS</sequence>
<comment type="caution">
    <text evidence="1">The sequence shown here is derived from an EMBL/GenBank/DDBJ whole genome shotgun (WGS) entry which is preliminary data.</text>
</comment>
<proteinExistence type="predicted"/>
<name>A0A4S4MY95_9APHY</name>
<protein>
    <submittedName>
        <fullName evidence="1">Uncharacterized protein</fullName>
    </submittedName>
</protein>
<organism evidence="1 2">
    <name type="scientific">Antrodiella citrinella</name>
    <dbReference type="NCBI Taxonomy" id="2447956"/>
    <lineage>
        <taxon>Eukaryota</taxon>
        <taxon>Fungi</taxon>
        <taxon>Dikarya</taxon>
        <taxon>Basidiomycota</taxon>
        <taxon>Agaricomycotina</taxon>
        <taxon>Agaricomycetes</taxon>
        <taxon>Polyporales</taxon>
        <taxon>Steccherinaceae</taxon>
        <taxon>Antrodiella</taxon>
    </lineage>
</organism>
<keyword evidence="2" id="KW-1185">Reference proteome</keyword>
<evidence type="ECO:0000313" key="2">
    <source>
        <dbReference type="Proteomes" id="UP000308730"/>
    </source>
</evidence>